<gene>
    <name evidence="1" type="ORF">Tci_922311</name>
</gene>
<reference evidence="1" key="1">
    <citation type="journal article" date="2019" name="Sci. Rep.">
        <title>Draft genome of Tanacetum cinerariifolium, the natural source of mosquito coil.</title>
        <authorList>
            <person name="Yamashiro T."/>
            <person name="Shiraishi A."/>
            <person name="Satake H."/>
            <person name="Nakayama K."/>
        </authorList>
    </citation>
    <scope>NUCLEOTIDE SEQUENCE</scope>
</reference>
<proteinExistence type="predicted"/>
<evidence type="ECO:0000313" key="1">
    <source>
        <dbReference type="EMBL" id="GFD50342.1"/>
    </source>
</evidence>
<dbReference type="AlphaFoldDB" id="A0A699WRH7"/>
<protein>
    <submittedName>
        <fullName evidence="1">Uncharacterized protein</fullName>
    </submittedName>
</protein>
<comment type="caution">
    <text evidence="1">The sequence shown here is derived from an EMBL/GenBank/DDBJ whole genome shotgun (WGS) entry which is preliminary data.</text>
</comment>
<sequence length="118" mass="12421">IAQQAIHIRRVFIEKKLADADLILERVEVKLVARARPGYEAAVDGAQVAALGVAEQVVLDPPALVGGREQAHQLALIEQPVLLAVAKREGRGQQPVRAQLEVAGVAGSEVGPLNRAGA</sequence>
<organism evidence="1">
    <name type="scientific">Tanacetum cinerariifolium</name>
    <name type="common">Dalmatian daisy</name>
    <name type="synonym">Chrysanthemum cinerariifolium</name>
    <dbReference type="NCBI Taxonomy" id="118510"/>
    <lineage>
        <taxon>Eukaryota</taxon>
        <taxon>Viridiplantae</taxon>
        <taxon>Streptophyta</taxon>
        <taxon>Embryophyta</taxon>
        <taxon>Tracheophyta</taxon>
        <taxon>Spermatophyta</taxon>
        <taxon>Magnoliopsida</taxon>
        <taxon>eudicotyledons</taxon>
        <taxon>Gunneridae</taxon>
        <taxon>Pentapetalae</taxon>
        <taxon>asterids</taxon>
        <taxon>campanulids</taxon>
        <taxon>Asterales</taxon>
        <taxon>Asteraceae</taxon>
        <taxon>Asteroideae</taxon>
        <taxon>Anthemideae</taxon>
        <taxon>Anthemidinae</taxon>
        <taxon>Tanacetum</taxon>
    </lineage>
</organism>
<name>A0A699WRH7_TANCI</name>
<accession>A0A699WRH7</accession>
<dbReference type="EMBL" id="BKCJ011756243">
    <property type="protein sequence ID" value="GFD50342.1"/>
    <property type="molecule type" value="Genomic_DNA"/>
</dbReference>
<feature type="non-terminal residue" evidence="1">
    <location>
        <position position="118"/>
    </location>
</feature>
<feature type="non-terminal residue" evidence="1">
    <location>
        <position position="1"/>
    </location>
</feature>